<evidence type="ECO:0008006" key="4">
    <source>
        <dbReference type="Google" id="ProtNLM"/>
    </source>
</evidence>
<feature type="compositionally biased region" description="Pro residues" evidence="1">
    <location>
        <begin position="21"/>
        <end position="32"/>
    </location>
</feature>
<evidence type="ECO:0000313" key="2">
    <source>
        <dbReference type="EMBL" id="PIC22116.1"/>
    </source>
</evidence>
<proteinExistence type="predicted"/>
<keyword evidence="3" id="KW-1185">Reference proteome</keyword>
<sequence>MCYKTVYAVLDSVVMAKRLSPLPPPPRSPSPEFPEEKDDYIRGETTDELIPIKKVTDVIFIDGSLYFNVEWENKDEKNGYQPARNFGENFLEHFHINQFRENNEDLFKREYKKYLKEKEEFHDNSDDSDFDFDVATKVKKDPKEVAKAAKKKAEQKKARAEKKKDEREKKKAKAEKKKRKADKKKADEKRMKIPILPKGKKWNNLARGKRVPLSPPAED</sequence>
<name>A0A2G5T4W7_9PELO</name>
<comment type="caution">
    <text evidence="2">The sequence shown here is derived from an EMBL/GenBank/DDBJ whole genome shotgun (WGS) entry which is preliminary data.</text>
</comment>
<reference evidence="3" key="1">
    <citation type="submission" date="2017-10" db="EMBL/GenBank/DDBJ databases">
        <title>Rapid genome shrinkage in a self-fertile nematode reveals novel sperm competition proteins.</title>
        <authorList>
            <person name="Yin D."/>
            <person name="Schwarz E.M."/>
            <person name="Thomas C.G."/>
            <person name="Felde R.L."/>
            <person name="Korf I.F."/>
            <person name="Cutter A.D."/>
            <person name="Schartner C.M."/>
            <person name="Ralston E.J."/>
            <person name="Meyer B.J."/>
            <person name="Haag E.S."/>
        </authorList>
    </citation>
    <scope>NUCLEOTIDE SEQUENCE [LARGE SCALE GENOMIC DNA]</scope>
    <source>
        <strain evidence="3">JU1422</strain>
    </source>
</reference>
<feature type="compositionally biased region" description="Basic residues" evidence="1">
    <location>
        <begin position="170"/>
        <end position="183"/>
    </location>
</feature>
<evidence type="ECO:0000256" key="1">
    <source>
        <dbReference type="SAM" id="MobiDB-lite"/>
    </source>
</evidence>
<organism evidence="2 3">
    <name type="scientific">Caenorhabditis nigoni</name>
    <dbReference type="NCBI Taxonomy" id="1611254"/>
    <lineage>
        <taxon>Eukaryota</taxon>
        <taxon>Metazoa</taxon>
        <taxon>Ecdysozoa</taxon>
        <taxon>Nematoda</taxon>
        <taxon>Chromadorea</taxon>
        <taxon>Rhabditida</taxon>
        <taxon>Rhabditina</taxon>
        <taxon>Rhabditomorpha</taxon>
        <taxon>Rhabditoidea</taxon>
        <taxon>Rhabditidae</taxon>
        <taxon>Peloderinae</taxon>
        <taxon>Caenorhabditis</taxon>
    </lineage>
</organism>
<feature type="region of interest" description="Disordered" evidence="1">
    <location>
        <begin position="20"/>
        <end position="39"/>
    </location>
</feature>
<feature type="region of interest" description="Disordered" evidence="1">
    <location>
        <begin position="141"/>
        <end position="219"/>
    </location>
</feature>
<evidence type="ECO:0000313" key="3">
    <source>
        <dbReference type="Proteomes" id="UP000230233"/>
    </source>
</evidence>
<protein>
    <recommendedName>
        <fullName evidence="4">Chromo domain-containing protein</fullName>
    </recommendedName>
</protein>
<dbReference type="EMBL" id="PDUG01000006">
    <property type="protein sequence ID" value="PIC22116.1"/>
    <property type="molecule type" value="Genomic_DNA"/>
</dbReference>
<feature type="compositionally biased region" description="Basic and acidic residues" evidence="1">
    <location>
        <begin position="141"/>
        <end position="169"/>
    </location>
</feature>
<gene>
    <name evidence="2" type="primary">Cnig_chr_X.g26702</name>
    <name evidence="2" type="ORF">B9Z55_026702</name>
</gene>
<dbReference type="Proteomes" id="UP000230233">
    <property type="component" value="Chromosome X"/>
</dbReference>
<dbReference type="OrthoDB" id="10521623at2759"/>
<accession>A0A2G5T4W7</accession>
<dbReference type="AlphaFoldDB" id="A0A2G5T4W7"/>